<name>A0ACC3ACU2_9EURO</name>
<keyword evidence="2" id="KW-1185">Reference proteome</keyword>
<dbReference type="EMBL" id="JAPDRQ010000037">
    <property type="protein sequence ID" value="KAJ9659698.1"/>
    <property type="molecule type" value="Genomic_DNA"/>
</dbReference>
<evidence type="ECO:0000313" key="1">
    <source>
        <dbReference type="EMBL" id="KAJ9659698.1"/>
    </source>
</evidence>
<gene>
    <name evidence="1" type="ORF">H2198_002945</name>
</gene>
<reference evidence="1" key="1">
    <citation type="submission" date="2022-10" db="EMBL/GenBank/DDBJ databases">
        <title>Culturing micro-colonial fungi from biological soil crusts in the Mojave desert and describing Neophaeococcomyces mojavensis, and introducing the new genera and species Taxawa tesnikishii.</title>
        <authorList>
            <person name="Kurbessoian T."/>
            <person name="Stajich J.E."/>
        </authorList>
    </citation>
    <scope>NUCLEOTIDE SEQUENCE</scope>
    <source>
        <strain evidence="1">JES_112</strain>
    </source>
</reference>
<dbReference type="Proteomes" id="UP001172386">
    <property type="component" value="Unassembled WGS sequence"/>
</dbReference>
<comment type="caution">
    <text evidence="1">The sequence shown here is derived from an EMBL/GenBank/DDBJ whole genome shotgun (WGS) entry which is preliminary data.</text>
</comment>
<evidence type="ECO:0000313" key="2">
    <source>
        <dbReference type="Proteomes" id="UP001172386"/>
    </source>
</evidence>
<organism evidence="1 2">
    <name type="scientific">Neophaeococcomyces mojaviensis</name>
    <dbReference type="NCBI Taxonomy" id="3383035"/>
    <lineage>
        <taxon>Eukaryota</taxon>
        <taxon>Fungi</taxon>
        <taxon>Dikarya</taxon>
        <taxon>Ascomycota</taxon>
        <taxon>Pezizomycotina</taxon>
        <taxon>Eurotiomycetes</taxon>
        <taxon>Chaetothyriomycetidae</taxon>
        <taxon>Chaetothyriales</taxon>
        <taxon>Chaetothyriales incertae sedis</taxon>
        <taxon>Neophaeococcomyces</taxon>
    </lineage>
</organism>
<proteinExistence type="predicted"/>
<protein>
    <submittedName>
        <fullName evidence="1">Uncharacterized protein</fullName>
    </submittedName>
</protein>
<sequence>MEDVASQCEQRDTKRKSRVQDEQFANGFVEQQLGRPIDRVGLTNNASERFYFASTGIVGNSFNANGNMYIGNASESCKVELVDKKKLLLRTLYYTGMRTRRQQIGARAGSPESIQWIWSTEFHSWLRSPDTFFWITGLPGSGKSTLMKHISESDITTLALEANGSKWKILHFFFDFRSGASLSNSIEGLVRSLFHQLVKHVPGIADSLLEDEDSEDEKAPSLKGRYTNFQRYMDDFCDAIKLTNFKICAFIDGLDEFQGRHTELLAALETIKSRTSLKMCIASRPEAFFKTRFSSLAHIVIQEHNLASMLWYIKHAWSEARVDSYAAATEDLSSQILGQARGSFLWVRIVVDEITQGLLTEESHNQLLEKVKAMPAEVGDLYESSLERLPPRLRTEAALLLRMLADAEGKVELDRLWAGYWTLVERFGIENTIMPKEMYSSAEDRILTMIGSFVDIARFHSDRCIYSRQLDSTESDAQTCDSCADHFVYDPSQRSFEPNQTMQVRVSHETFLTFFRKRPWVTQRLPPPILVHYPENLWLRLYVAEIQACSSLAGATFLYMNSAISDFVDRYWYCATPEPYESDASQPDSDVFQSDPAQLALSETHEPDASLDDIISFSDDTESSLMKGYGHTYREYPTHTHQRKEDLVAIFNRLPFWTALLPWALDGVLVELNRQEYYLVDSSLLSAVLQALSSPVLLLHYALCLLRMHIVNKDNGYYEDGCSFLSHTKWRRQFIGGETTSEKRALALCVTHDCFGAVISHISRYPFDNVVDAQAAFDLLFESYVKFGLPEPNGAHINI</sequence>
<accession>A0ACC3ACU2</accession>